<reference evidence="2" key="1">
    <citation type="submission" date="2021-02" db="EMBL/GenBank/DDBJ databases">
        <authorList>
            <person name="Nowell W R."/>
        </authorList>
    </citation>
    <scope>NUCLEOTIDE SEQUENCE</scope>
    <source>
        <strain evidence="2">Ploen Becks lab</strain>
    </source>
</reference>
<dbReference type="AlphaFoldDB" id="A0A814BFN8"/>
<dbReference type="Proteomes" id="UP000663879">
    <property type="component" value="Unassembled WGS sequence"/>
</dbReference>
<evidence type="ECO:0000313" key="3">
    <source>
        <dbReference type="Proteomes" id="UP000663879"/>
    </source>
</evidence>
<accession>A0A814BFN8</accession>
<protein>
    <submittedName>
        <fullName evidence="2">Uncharacterized protein</fullName>
    </submittedName>
</protein>
<comment type="caution">
    <text evidence="2">The sequence shown here is derived from an EMBL/GenBank/DDBJ whole genome shotgun (WGS) entry which is preliminary data.</text>
</comment>
<name>A0A814BFN8_9BILA</name>
<dbReference type="EMBL" id="CAJNOC010002338">
    <property type="protein sequence ID" value="CAF0927255.1"/>
    <property type="molecule type" value="Genomic_DNA"/>
</dbReference>
<keyword evidence="1" id="KW-0812">Transmembrane</keyword>
<keyword evidence="3" id="KW-1185">Reference proteome</keyword>
<sequence>MTVDHLIIDDYENLNSSYLTDSLICFINAQNNRVKYLTLGRLAEQKEIGEPFKNFLESLNPINNLTIYINYFYNPYSKAFVDRLLFGDSYRNYYNKLDLHQNVYLINCREPVWGLFGRKRCEQSNRNFSLYNGTCSVDFSNKSDTTQTFGEITKMIETNLENKMESDFSTSEDSIQTTETTSTDTTSIETQYFSTVTSTKTIASSTTSSIKHLESETTTYSSLPKESTTVKQETSTLKKITDASSSKKIEIETTKTSSVTSKSTTATTKITTNSKIAEKMAISSSTQMIISSLLTSSLQLLVLIFVFNFK</sequence>
<evidence type="ECO:0000313" key="2">
    <source>
        <dbReference type="EMBL" id="CAF0927255.1"/>
    </source>
</evidence>
<evidence type="ECO:0000256" key="1">
    <source>
        <dbReference type="SAM" id="Phobius"/>
    </source>
</evidence>
<organism evidence="2 3">
    <name type="scientific">Brachionus calyciflorus</name>
    <dbReference type="NCBI Taxonomy" id="104777"/>
    <lineage>
        <taxon>Eukaryota</taxon>
        <taxon>Metazoa</taxon>
        <taxon>Spiralia</taxon>
        <taxon>Gnathifera</taxon>
        <taxon>Rotifera</taxon>
        <taxon>Eurotatoria</taxon>
        <taxon>Monogononta</taxon>
        <taxon>Pseudotrocha</taxon>
        <taxon>Ploima</taxon>
        <taxon>Brachionidae</taxon>
        <taxon>Brachionus</taxon>
    </lineage>
</organism>
<gene>
    <name evidence="2" type="ORF">OXX778_LOCUS12707</name>
</gene>
<proteinExistence type="predicted"/>
<keyword evidence="1" id="KW-0472">Membrane</keyword>
<keyword evidence="1" id="KW-1133">Transmembrane helix</keyword>
<feature type="transmembrane region" description="Helical" evidence="1">
    <location>
        <begin position="288"/>
        <end position="309"/>
    </location>
</feature>